<accession>U6MRW0</accession>
<dbReference type="InterPro" id="IPR036394">
    <property type="entry name" value="Ribosomal_uL22_sf"/>
</dbReference>
<feature type="non-terminal residue" evidence="6">
    <location>
        <position position="1"/>
    </location>
</feature>
<dbReference type="AlphaFoldDB" id="U6MRW0"/>
<organism evidence="6 7">
    <name type="scientific">Eimeria necatrix</name>
    <dbReference type="NCBI Taxonomy" id="51315"/>
    <lineage>
        <taxon>Eukaryota</taxon>
        <taxon>Sar</taxon>
        <taxon>Alveolata</taxon>
        <taxon>Apicomplexa</taxon>
        <taxon>Conoidasida</taxon>
        <taxon>Coccidia</taxon>
        <taxon>Eucoccidiorida</taxon>
        <taxon>Eimeriorina</taxon>
        <taxon>Eimeriidae</taxon>
        <taxon>Eimeria</taxon>
    </lineage>
</organism>
<evidence type="ECO:0000313" key="6">
    <source>
        <dbReference type="EMBL" id="CDJ65828.1"/>
    </source>
</evidence>
<dbReference type="Pfam" id="PF00237">
    <property type="entry name" value="Ribosomal_L22"/>
    <property type="match status" value="1"/>
</dbReference>
<feature type="compositionally biased region" description="Basic residues" evidence="5">
    <location>
        <begin position="65"/>
        <end position="75"/>
    </location>
</feature>
<name>U6MRW0_9EIME</name>
<dbReference type="GO" id="GO:0003735">
    <property type="term" value="F:structural constituent of ribosome"/>
    <property type="evidence" value="ECO:0007669"/>
    <property type="project" value="InterPro"/>
</dbReference>
<reference evidence="6" key="2">
    <citation type="submission" date="2013-10" db="EMBL/GenBank/DDBJ databases">
        <authorList>
            <person name="Aslett M."/>
        </authorList>
    </citation>
    <scope>NUCLEOTIDE SEQUENCE [LARGE SCALE GENOMIC DNA]</scope>
    <source>
        <strain evidence="6">Houghton</strain>
    </source>
</reference>
<evidence type="ECO:0000256" key="5">
    <source>
        <dbReference type="SAM" id="MobiDB-lite"/>
    </source>
</evidence>
<evidence type="ECO:0000256" key="2">
    <source>
        <dbReference type="ARBA" id="ARBA00022980"/>
    </source>
</evidence>
<keyword evidence="3 4" id="KW-0687">Ribonucleoprotein</keyword>
<dbReference type="EMBL" id="HG723305">
    <property type="protein sequence ID" value="CDJ65828.1"/>
    <property type="molecule type" value="Genomic_DNA"/>
</dbReference>
<feature type="region of interest" description="Disordered" evidence="5">
    <location>
        <begin position="50"/>
        <end position="82"/>
    </location>
</feature>
<dbReference type="InterPro" id="IPR005721">
    <property type="entry name" value="Ribosomal_uL22_euk/arc"/>
</dbReference>
<dbReference type="InterPro" id="IPR018260">
    <property type="entry name" value="Ribosomal_uL22_CS"/>
</dbReference>
<evidence type="ECO:0000256" key="4">
    <source>
        <dbReference type="RuleBase" id="RU004005"/>
    </source>
</evidence>
<dbReference type="Gene3D" id="3.90.470.10">
    <property type="entry name" value="Ribosomal protein L22/L17"/>
    <property type="match status" value="1"/>
</dbReference>
<evidence type="ECO:0000256" key="3">
    <source>
        <dbReference type="ARBA" id="ARBA00023274"/>
    </source>
</evidence>
<dbReference type="PROSITE" id="PS00464">
    <property type="entry name" value="RIBOSOMAL_L22"/>
    <property type="match status" value="1"/>
</dbReference>
<proteinExistence type="inferred from homology"/>
<gene>
    <name evidence="6" type="ORF">ENH_00010790</name>
</gene>
<dbReference type="Proteomes" id="UP000030754">
    <property type="component" value="Unassembled WGS sequence"/>
</dbReference>
<evidence type="ECO:0000256" key="1">
    <source>
        <dbReference type="ARBA" id="ARBA00009451"/>
    </source>
</evidence>
<dbReference type="GeneID" id="25471264"/>
<dbReference type="VEuPathDB" id="ToxoDB:ENH_00010790"/>
<keyword evidence="7" id="KW-1185">Reference proteome</keyword>
<dbReference type="GO" id="GO:0002181">
    <property type="term" value="P:cytoplasmic translation"/>
    <property type="evidence" value="ECO:0007669"/>
    <property type="project" value="TreeGrafter"/>
</dbReference>
<dbReference type="PANTHER" id="PTHR11593">
    <property type="entry name" value="60S RIBOSOMAL PROTEIN L17"/>
    <property type="match status" value="1"/>
</dbReference>
<dbReference type="SUPFAM" id="SSF54843">
    <property type="entry name" value="Ribosomal protein L22"/>
    <property type="match status" value="1"/>
</dbReference>
<comment type="similarity">
    <text evidence="1 4">Belongs to the universal ribosomal protein uL22 family.</text>
</comment>
<dbReference type="GO" id="GO:0022625">
    <property type="term" value="C:cytosolic large ribosomal subunit"/>
    <property type="evidence" value="ECO:0007669"/>
    <property type="project" value="TreeGrafter"/>
</dbReference>
<feature type="compositionally biased region" description="Basic and acidic residues" evidence="5">
    <location>
        <begin position="50"/>
        <end position="61"/>
    </location>
</feature>
<evidence type="ECO:0000313" key="7">
    <source>
        <dbReference type="Proteomes" id="UP000030754"/>
    </source>
</evidence>
<sequence>KQNLDTENLVIEHIAVSRAPRGRRRTYRAHGRINAYMSSPCHIEVIVREQQKEVPRPREQQQQRLSRKQLARSRIRVGNPAH</sequence>
<keyword evidence="2 4" id="KW-0689">Ribosomal protein</keyword>
<dbReference type="InterPro" id="IPR001063">
    <property type="entry name" value="Ribosomal_uL22"/>
</dbReference>
<protein>
    <submittedName>
        <fullName evidence="6">60S ribosomal protein L17, putative</fullName>
    </submittedName>
</protein>
<reference evidence="6" key="1">
    <citation type="submission" date="2013-10" db="EMBL/GenBank/DDBJ databases">
        <title>Genomic analysis of the causative agents of coccidiosis in chickens.</title>
        <authorList>
            <person name="Reid A.J."/>
            <person name="Blake D."/>
            <person name="Billington K."/>
            <person name="Browne H."/>
            <person name="Dunn M."/>
            <person name="Hung S."/>
            <person name="Kawahara F."/>
            <person name="Miranda-Saavedra D."/>
            <person name="Mourier T."/>
            <person name="Nagra H."/>
            <person name="Otto T.D."/>
            <person name="Rawlings N."/>
            <person name="Sanchez A."/>
            <person name="Sanders M."/>
            <person name="Subramaniam C."/>
            <person name="Tay Y."/>
            <person name="Dear P."/>
            <person name="Doerig C."/>
            <person name="Gruber A."/>
            <person name="Parkinson J."/>
            <person name="Shirley M."/>
            <person name="Wan K.L."/>
            <person name="Berriman M."/>
            <person name="Tomley F."/>
            <person name="Pain A."/>
        </authorList>
    </citation>
    <scope>NUCLEOTIDE SEQUENCE [LARGE SCALE GENOMIC DNA]</scope>
    <source>
        <strain evidence="6">Houghton</strain>
    </source>
</reference>
<dbReference type="PANTHER" id="PTHR11593:SF10">
    <property type="entry name" value="60S RIBOSOMAL PROTEIN L17"/>
    <property type="match status" value="1"/>
</dbReference>
<dbReference type="RefSeq" id="XP_013434295.1">
    <property type="nucleotide sequence ID" value="XM_013578841.1"/>
</dbReference>